<protein>
    <submittedName>
        <fullName evidence="2">Ubiquinone/menaquinone biosynthesis C-methylase UbiE</fullName>
    </submittedName>
</protein>
<dbReference type="Proteomes" id="UP001519271">
    <property type="component" value="Unassembled WGS sequence"/>
</dbReference>
<dbReference type="Pfam" id="PF08242">
    <property type="entry name" value="Methyltransf_12"/>
    <property type="match status" value="1"/>
</dbReference>
<reference evidence="2 3" key="1">
    <citation type="submission" date="2021-03" db="EMBL/GenBank/DDBJ databases">
        <title>Genomic Encyclopedia of Type Strains, Phase IV (KMG-IV): sequencing the most valuable type-strain genomes for metagenomic binning, comparative biology and taxonomic classification.</title>
        <authorList>
            <person name="Goeker M."/>
        </authorList>
    </citation>
    <scope>NUCLEOTIDE SEQUENCE [LARGE SCALE GENOMIC DNA]</scope>
    <source>
        <strain evidence="2 3">DSM 6139</strain>
    </source>
</reference>
<comment type="caution">
    <text evidence="2">The sequence shown here is derived from an EMBL/GenBank/DDBJ whole genome shotgun (WGS) entry which is preliminary data.</text>
</comment>
<dbReference type="Gene3D" id="3.40.50.150">
    <property type="entry name" value="Vaccinia Virus protein VP39"/>
    <property type="match status" value="1"/>
</dbReference>
<accession>A0ABS4G164</accession>
<dbReference type="PANTHER" id="PTHR43861:SF1">
    <property type="entry name" value="TRANS-ACONITATE 2-METHYLTRANSFERASE"/>
    <property type="match status" value="1"/>
</dbReference>
<name>A0ABS4G164_9CLOT</name>
<organism evidence="2 3">
    <name type="scientific">Youngiibacter multivorans</name>
    <dbReference type="NCBI Taxonomy" id="937251"/>
    <lineage>
        <taxon>Bacteria</taxon>
        <taxon>Bacillati</taxon>
        <taxon>Bacillota</taxon>
        <taxon>Clostridia</taxon>
        <taxon>Eubacteriales</taxon>
        <taxon>Clostridiaceae</taxon>
        <taxon>Youngiibacter</taxon>
    </lineage>
</organism>
<dbReference type="InterPro" id="IPR013217">
    <property type="entry name" value="Methyltransf_12"/>
</dbReference>
<sequence length="223" mass="25939">MKEKNTREYKEILMSAKIWDFWADRYDRLWVQKHSLGPTREYILEKLEKLEKGRNNLLDLGCGPGELLHEIGKRYPKLKLTGVDYSERMLEVSRKRNIGACHELLDAMHIDRLEGRFDLITCTHSLPYYRDPKAVLHKLSGLMTMNGRLLVGFASGDSVFDKVMLAGVKLTTGKANYPSDDEFRKMVKADFNVLDMKIIKRAFYMPRIAVYTLSIKTDNRERC</sequence>
<evidence type="ECO:0000313" key="2">
    <source>
        <dbReference type="EMBL" id="MBP1918283.1"/>
    </source>
</evidence>
<gene>
    <name evidence="2" type="ORF">J2Z34_000755</name>
</gene>
<proteinExistence type="predicted"/>
<dbReference type="SUPFAM" id="SSF53335">
    <property type="entry name" value="S-adenosyl-L-methionine-dependent methyltransferases"/>
    <property type="match status" value="1"/>
</dbReference>
<dbReference type="CDD" id="cd02440">
    <property type="entry name" value="AdoMet_MTases"/>
    <property type="match status" value="1"/>
</dbReference>
<keyword evidence="3" id="KW-1185">Reference proteome</keyword>
<keyword evidence="2" id="KW-0830">Ubiquinone</keyword>
<evidence type="ECO:0000313" key="3">
    <source>
        <dbReference type="Proteomes" id="UP001519271"/>
    </source>
</evidence>
<feature type="domain" description="Methyltransferase type 12" evidence="1">
    <location>
        <begin position="58"/>
        <end position="149"/>
    </location>
</feature>
<dbReference type="PANTHER" id="PTHR43861">
    <property type="entry name" value="TRANS-ACONITATE 2-METHYLTRANSFERASE-RELATED"/>
    <property type="match status" value="1"/>
</dbReference>
<evidence type="ECO:0000259" key="1">
    <source>
        <dbReference type="Pfam" id="PF08242"/>
    </source>
</evidence>
<dbReference type="InterPro" id="IPR029063">
    <property type="entry name" value="SAM-dependent_MTases_sf"/>
</dbReference>
<dbReference type="EMBL" id="JAGGKC010000004">
    <property type="protein sequence ID" value="MBP1918283.1"/>
    <property type="molecule type" value="Genomic_DNA"/>
</dbReference>
<dbReference type="RefSeq" id="WP_209458522.1">
    <property type="nucleotide sequence ID" value="NZ_JAGGKC010000004.1"/>
</dbReference>